<evidence type="ECO:0000256" key="1">
    <source>
        <dbReference type="SAM" id="SignalP"/>
    </source>
</evidence>
<evidence type="ECO:0000313" key="3">
    <source>
        <dbReference type="Proteomes" id="UP000604046"/>
    </source>
</evidence>
<feature type="signal peptide" evidence="1">
    <location>
        <begin position="1"/>
        <end position="19"/>
    </location>
</feature>
<evidence type="ECO:0000313" key="2">
    <source>
        <dbReference type="EMBL" id="CAE7559740.1"/>
    </source>
</evidence>
<dbReference type="AlphaFoldDB" id="A0A812U293"/>
<dbReference type="OrthoDB" id="439912at2759"/>
<sequence>MLAHKILVAWLLILQTAESQQSLWRTPELLEKLPAQGECQGGGLPAGCSTGRLRGFDWRTYLGLLCSELPRSLARQAILQALAHFDAENARACPEGFAVTILALYGAGASEFEDQVIRFKPDGSSHFLILAWNLQKGKAVLDHWSTSLPAHVPLSPPWPLWTFPGPLKFLQQAQDLSQLKELAPSLRCNELALASIECESEAPLLQALCAHCETNLPCTYSEDLLQHLSRVVQAADGLKRKAKRPRCGHAVLAALLALNGRGSAAAPRTDSELYRVRSDQETLVMHSTFKRVAQDPDRMFAFNVPLMDLSPFPFHTSMLRSARAERPSTLYQDAVKAVSQSLQRHGIWHAVVPGDASLLAPAPAGVVSIFLPALSMLQLSPEDWMVADLNRELLGHWRLVHVSRGLWQIGEEPYRFSPRSGVAYRAFCADCVYVSLYFYVQEETTRSILPLAPWVPCKLAMPRLFPVRYKDGVPMAADMGWLRRASSVAATGASCAEERARLTKHLSQVEQLDEDMWADDPEYLTHAASPAFNLADGIHLDLGLYDLMRQREDSESAGLRRFSDKVLFKSWMMQESIPIAKIHYMSNESPEVLAVLQSLPSQSFVAKPTHLAATSYVYVIKDGRNLVNGLSVSHEEIASGLKEAWNDRHLDDWATESTRPGVLVEELVETSGKQGTPDELKCQTFWGKLFFCEWTFVQNMSSGEEGAARFNDANQQGDRAQPALGHQACGIPNFASNGYIFRDGSCLDCVARPPLTGKAWKQLVLTVEKIARGSDHIRIDVFVPGGNNHSIAEASLSAPRKHHTSPALSMPTMDRSNKVAAWLLDLLPQESKKTWNSAKHVFNFPTTWTGDQFLVNEANISCLECTMS</sequence>
<name>A0A812U293_9DINO</name>
<dbReference type="Proteomes" id="UP000604046">
    <property type="component" value="Unassembled WGS sequence"/>
</dbReference>
<reference evidence="2" key="1">
    <citation type="submission" date="2021-02" db="EMBL/GenBank/DDBJ databases">
        <authorList>
            <person name="Dougan E. K."/>
            <person name="Rhodes N."/>
            <person name="Thang M."/>
            <person name="Chan C."/>
        </authorList>
    </citation>
    <scope>NUCLEOTIDE SEQUENCE</scope>
</reference>
<protein>
    <submittedName>
        <fullName evidence="2">RnhA protein</fullName>
    </submittedName>
</protein>
<proteinExistence type="predicted"/>
<gene>
    <name evidence="2" type="primary">rnhA</name>
    <name evidence="2" type="ORF">SNAT2548_LOCUS31545</name>
</gene>
<accession>A0A812U293</accession>
<organism evidence="2 3">
    <name type="scientific">Symbiodinium natans</name>
    <dbReference type="NCBI Taxonomy" id="878477"/>
    <lineage>
        <taxon>Eukaryota</taxon>
        <taxon>Sar</taxon>
        <taxon>Alveolata</taxon>
        <taxon>Dinophyceae</taxon>
        <taxon>Suessiales</taxon>
        <taxon>Symbiodiniaceae</taxon>
        <taxon>Symbiodinium</taxon>
    </lineage>
</organism>
<keyword evidence="1" id="KW-0732">Signal</keyword>
<comment type="caution">
    <text evidence="2">The sequence shown here is derived from an EMBL/GenBank/DDBJ whole genome shotgun (WGS) entry which is preliminary data.</text>
</comment>
<feature type="chain" id="PRO_5033002808" evidence="1">
    <location>
        <begin position="20"/>
        <end position="868"/>
    </location>
</feature>
<dbReference type="EMBL" id="CAJNDS010002663">
    <property type="protein sequence ID" value="CAE7559740.1"/>
    <property type="molecule type" value="Genomic_DNA"/>
</dbReference>
<keyword evidence="3" id="KW-1185">Reference proteome</keyword>